<name>A0AAV7V1R4_PLEWA</name>
<feature type="region of interest" description="Disordered" evidence="1">
    <location>
        <begin position="1"/>
        <end position="39"/>
    </location>
</feature>
<reference evidence="2" key="1">
    <citation type="journal article" date="2022" name="bioRxiv">
        <title>Sequencing and chromosome-scale assembly of the giantPleurodeles waltlgenome.</title>
        <authorList>
            <person name="Brown T."/>
            <person name="Elewa A."/>
            <person name="Iarovenko S."/>
            <person name="Subramanian E."/>
            <person name="Araus A.J."/>
            <person name="Petzold A."/>
            <person name="Susuki M."/>
            <person name="Suzuki K.-i.T."/>
            <person name="Hayashi T."/>
            <person name="Toyoda A."/>
            <person name="Oliveira C."/>
            <person name="Osipova E."/>
            <person name="Leigh N.D."/>
            <person name="Simon A."/>
            <person name="Yun M.H."/>
        </authorList>
    </citation>
    <scope>NUCLEOTIDE SEQUENCE</scope>
    <source>
        <strain evidence="2">20211129_DDA</strain>
        <tissue evidence="2">Liver</tissue>
    </source>
</reference>
<proteinExistence type="predicted"/>
<sequence>MAPCAVAPAEPAASAPQNVQVPPETLIRRGPPPPPTNAPLISSCCDESLSGFTETGPCGWQVAGRSRQQEPYPLSYLASQPWGVQGACLVFLSISRGLCPADSGLCSRGDVLDEGG</sequence>
<dbReference type="Proteomes" id="UP001066276">
    <property type="component" value="Chromosome 2_2"/>
</dbReference>
<evidence type="ECO:0000313" key="3">
    <source>
        <dbReference type="Proteomes" id="UP001066276"/>
    </source>
</evidence>
<evidence type="ECO:0000256" key="1">
    <source>
        <dbReference type="SAM" id="MobiDB-lite"/>
    </source>
</evidence>
<organism evidence="2 3">
    <name type="scientific">Pleurodeles waltl</name>
    <name type="common">Iberian ribbed newt</name>
    <dbReference type="NCBI Taxonomy" id="8319"/>
    <lineage>
        <taxon>Eukaryota</taxon>
        <taxon>Metazoa</taxon>
        <taxon>Chordata</taxon>
        <taxon>Craniata</taxon>
        <taxon>Vertebrata</taxon>
        <taxon>Euteleostomi</taxon>
        <taxon>Amphibia</taxon>
        <taxon>Batrachia</taxon>
        <taxon>Caudata</taxon>
        <taxon>Salamandroidea</taxon>
        <taxon>Salamandridae</taxon>
        <taxon>Pleurodelinae</taxon>
        <taxon>Pleurodeles</taxon>
    </lineage>
</organism>
<dbReference type="AlphaFoldDB" id="A0AAV7V1R4"/>
<evidence type="ECO:0000313" key="2">
    <source>
        <dbReference type="EMBL" id="KAJ1195363.1"/>
    </source>
</evidence>
<gene>
    <name evidence="2" type="ORF">NDU88_004643</name>
</gene>
<accession>A0AAV7V1R4</accession>
<comment type="caution">
    <text evidence="2">The sequence shown here is derived from an EMBL/GenBank/DDBJ whole genome shotgun (WGS) entry which is preliminary data.</text>
</comment>
<dbReference type="EMBL" id="JANPWB010000004">
    <property type="protein sequence ID" value="KAJ1195363.1"/>
    <property type="molecule type" value="Genomic_DNA"/>
</dbReference>
<keyword evidence="3" id="KW-1185">Reference proteome</keyword>
<feature type="compositionally biased region" description="Low complexity" evidence="1">
    <location>
        <begin position="1"/>
        <end position="29"/>
    </location>
</feature>
<protein>
    <submittedName>
        <fullName evidence="2">Uncharacterized protein</fullName>
    </submittedName>
</protein>